<feature type="signal peptide" evidence="8">
    <location>
        <begin position="1"/>
        <end position="19"/>
    </location>
</feature>
<protein>
    <recommendedName>
        <fullName evidence="9">CD80-like immunoglobulin C2-set domain-containing protein</fullName>
    </recommendedName>
</protein>
<comment type="subcellular location">
    <subcellularLocation>
        <location evidence="1">Membrane</location>
        <topology evidence="1">Single-pass membrane protein</topology>
    </subcellularLocation>
</comment>
<dbReference type="SUPFAM" id="SSF48726">
    <property type="entry name" value="Immunoglobulin"/>
    <property type="match status" value="2"/>
</dbReference>
<evidence type="ECO:0000256" key="4">
    <source>
        <dbReference type="ARBA" id="ARBA00023136"/>
    </source>
</evidence>
<evidence type="ECO:0000256" key="7">
    <source>
        <dbReference type="ARBA" id="ARBA00023180"/>
    </source>
</evidence>
<dbReference type="PANTHER" id="PTHR21462">
    <property type="entry name" value="CELL SURFACE GLYCOPROTEIN OX2 RECEPTOR PRECURSOR"/>
    <property type="match status" value="1"/>
</dbReference>
<dbReference type="InterPro" id="IPR036179">
    <property type="entry name" value="Ig-like_dom_sf"/>
</dbReference>
<keyword evidence="6" id="KW-0675">Receptor</keyword>
<accession>A0AAN8LFM1</accession>
<dbReference type="InterPro" id="IPR013783">
    <property type="entry name" value="Ig-like_fold"/>
</dbReference>
<dbReference type="Proteomes" id="UP001356427">
    <property type="component" value="Unassembled WGS sequence"/>
</dbReference>
<evidence type="ECO:0000256" key="1">
    <source>
        <dbReference type="ARBA" id="ARBA00004167"/>
    </source>
</evidence>
<keyword evidence="4" id="KW-0472">Membrane</keyword>
<dbReference type="InterPro" id="IPR040012">
    <property type="entry name" value="CD200R"/>
</dbReference>
<organism evidence="10 11">
    <name type="scientific">Coregonus suidteri</name>
    <dbReference type="NCBI Taxonomy" id="861788"/>
    <lineage>
        <taxon>Eukaryota</taxon>
        <taxon>Metazoa</taxon>
        <taxon>Chordata</taxon>
        <taxon>Craniata</taxon>
        <taxon>Vertebrata</taxon>
        <taxon>Euteleostomi</taxon>
        <taxon>Actinopterygii</taxon>
        <taxon>Neopterygii</taxon>
        <taxon>Teleostei</taxon>
        <taxon>Protacanthopterygii</taxon>
        <taxon>Salmoniformes</taxon>
        <taxon>Salmonidae</taxon>
        <taxon>Coregoninae</taxon>
        <taxon>Coregonus</taxon>
    </lineage>
</organism>
<dbReference type="Pfam" id="PF08205">
    <property type="entry name" value="C2-set_2"/>
    <property type="match status" value="1"/>
</dbReference>
<keyword evidence="5" id="KW-1015">Disulfide bond</keyword>
<dbReference type="InterPro" id="IPR013162">
    <property type="entry name" value="CD80_C2-set"/>
</dbReference>
<keyword evidence="8" id="KW-0732">Signal</keyword>
<evidence type="ECO:0000256" key="2">
    <source>
        <dbReference type="ARBA" id="ARBA00022692"/>
    </source>
</evidence>
<evidence type="ECO:0000313" key="11">
    <source>
        <dbReference type="Proteomes" id="UP001356427"/>
    </source>
</evidence>
<evidence type="ECO:0000256" key="6">
    <source>
        <dbReference type="ARBA" id="ARBA00023170"/>
    </source>
</evidence>
<evidence type="ECO:0000313" key="10">
    <source>
        <dbReference type="EMBL" id="KAK6309713.1"/>
    </source>
</evidence>
<evidence type="ECO:0000256" key="8">
    <source>
        <dbReference type="SAM" id="SignalP"/>
    </source>
</evidence>
<dbReference type="PANTHER" id="PTHR21462:SF2">
    <property type="entry name" value="CELL SURFACE GLYCOPROTEIN CD200 RECEPTOR 2"/>
    <property type="match status" value="1"/>
</dbReference>
<dbReference type="Gene3D" id="2.60.40.10">
    <property type="entry name" value="Immunoglobulins"/>
    <property type="match status" value="2"/>
</dbReference>
<gene>
    <name evidence="10" type="ORF">J4Q44_G00195940</name>
</gene>
<keyword evidence="3" id="KW-1133">Transmembrane helix</keyword>
<dbReference type="GO" id="GO:0150077">
    <property type="term" value="P:regulation of neuroinflammatory response"/>
    <property type="evidence" value="ECO:0007669"/>
    <property type="project" value="InterPro"/>
</dbReference>
<evidence type="ECO:0000256" key="3">
    <source>
        <dbReference type="ARBA" id="ARBA00022989"/>
    </source>
</evidence>
<dbReference type="GO" id="GO:0016020">
    <property type="term" value="C:membrane"/>
    <property type="evidence" value="ECO:0007669"/>
    <property type="project" value="UniProtKB-SubCell"/>
</dbReference>
<comment type="caution">
    <text evidence="10">The sequence shown here is derived from an EMBL/GenBank/DDBJ whole genome shotgun (WGS) entry which is preliminary data.</text>
</comment>
<dbReference type="GO" id="GO:0038023">
    <property type="term" value="F:signaling receptor activity"/>
    <property type="evidence" value="ECO:0007669"/>
    <property type="project" value="InterPro"/>
</dbReference>
<keyword evidence="2" id="KW-0812">Transmembrane</keyword>
<reference evidence="10 11" key="1">
    <citation type="submission" date="2021-04" db="EMBL/GenBank/DDBJ databases">
        <authorList>
            <person name="De Guttry C."/>
            <person name="Zahm M."/>
            <person name="Klopp C."/>
            <person name="Cabau C."/>
            <person name="Louis A."/>
            <person name="Berthelot C."/>
            <person name="Parey E."/>
            <person name="Roest Crollius H."/>
            <person name="Montfort J."/>
            <person name="Robinson-Rechavi M."/>
            <person name="Bucao C."/>
            <person name="Bouchez O."/>
            <person name="Gislard M."/>
            <person name="Lluch J."/>
            <person name="Milhes M."/>
            <person name="Lampietro C."/>
            <person name="Lopez Roques C."/>
            <person name="Donnadieu C."/>
            <person name="Braasch I."/>
            <person name="Desvignes T."/>
            <person name="Postlethwait J."/>
            <person name="Bobe J."/>
            <person name="Wedekind C."/>
            <person name="Guiguen Y."/>
        </authorList>
    </citation>
    <scope>NUCLEOTIDE SEQUENCE [LARGE SCALE GENOMIC DNA]</scope>
    <source>
        <strain evidence="10">Cs_M1</strain>
        <tissue evidence="10">Blood</tissue>
    </source>
</reference>
<dbReference type="EMBL" id="JAGTTL010000017">
    <property type="protein sequence ID" value="KAK6309713.1"/>
    <property type="molecule type" value="Genomic_DNA"/>
</dbReference>
<evidence type="ECO:0000256" key="5">
    <source>
        <dbReference type="ARBA" id="ARBA00023157"/>
    </source>
</evidence>
<keyword evidence="7" id="KW-0325">Glycoprotein</keyword>
<evidence type="ECO:0000259" key="9">
    <source>
        <dbReference type="Pfam" id="PF08205"/>
    </source>
</evidence>
<name>A0AAN8LFM1_9TELE</name>
<feature type="domain" description="CD80-like immunoglobulin C2-set" evidence="9">
    <location>
        <begin position="129"/>
        <end position="181"/>
    </location>
</feature>
<sequence>MNFITALFAVITPLTLVSCTDIRNEFVNLGSDVILKCINKTWSEIIYIILNLNLRGRECRIYSDFENRYQNTCNDSKLLLNASTGEPLLFIPEFSIRDEGKYQCEFVYKGGSHNAHIHVLAIAPPSVSSCLEWEGSKRVAVCLAKGGKPAASISWRNTWNSTSTTASAIETIHNQDGSYSVAGRLVLPDSGSEDHTLPGQRSTLRQTWHFVLG</sequence>
<proteinExistence type="predicted"/>
<dbReference type="AlphaFoldDB" id="A0AAN8LFM1"/>
<feature type="chain" id="PRO_5042968041" description="CD80-like immunoglobulin C2-set domain-containing protein" evidence="8">
    <location>
        <begin position="20"/>
        <end position="213"/>
    </location>
</feature>
<keyword evidence="11" id="KW-1185">Reference proteome</keyword>